<evidence type="ECO:0000256" key="4">
    <source>
        <dbReference type="ARBA" id="ARBA00023064"/>
    </source>
</evidence>
<dbReference type="STRING" id="325777.GW15_0203640"/>
<sequence length="313" mass="32980">MELGMVGLGRMGANMAERLVNGAHRVHGYDPGANARTSAQAKGIVTADALTALVAALPSPRVVWLMVPAGKIVDDTLAQLLPLLQAGDIVIDGGNSYYKDSQRRAALLQASGIAFVDCGTSGGIWGLQEGYSLMVGGDEAAVTTLHPILATLAPAPDKGWGRVGPSGAGHFTKMVHNGIEYGMMQAYAEGFALMQHKADFALDLHQVAEIWRDGSVVRSWLLDLTADALTHNPTMAGIAPYVADSGEGRWTVAEAIDLEVSAPVITLSLMERLRSRDKDSFTDKLLAAMRNQFGGHAVMTTTSAAPTIGSKDA</sequence>
<evidence type="ECO:0000256" key="3">
    <source>
        <dbReference type="ARBA" id="ARBA00023002"/>
    </source>
</evidence>
<dbReference type="GO" id="GO:0016054">
    <property type="term" value="P:organic acid catabolic process"/>
    <property type="evidence" value="ECO:0007669"/>
    <property type="project" value="UniProtKB-ARBA"/>
</dbReference>
<gene>
    <name evidence="5" type="ORF">GW15_0203640</name>
</gene>
<protein>
    <submittedName>
        <fullName evidence="5">6-phosphogluconate dehydrogenase</fullName>
    </submittedName>
</protein>
<dbReference type="InterPro" id="IPR004849">
    <property type="entry name" value="6DGDH_YqeC"/>
</dbReference>
<dbReference type="RefSeq" id="WP_042821325.1">
    <property type="nucleotide sequence ID" value="NZ_CP053649.1"/>
</dbReference>
<name>A0A098Q2R1_9XANT</name>
<comment type="pathway">
    <text evidence="1">Carbohydrate degradation; pentose phosphate pathway.</text>
</comment>
<dbReference type="Pfam" id="PF00393">
    <property type="entry name" value="6PGD"/>
    <property type="match status" value="1"/>
</dbReference>
<dbReference type="NCBIfam" id="TIGR00872">
    <property type="entry name" value="gnd_rel"/>
    <property type="match status" value="1"/>
</dbReference>
<dbReference type="eggNOG" id="COG1023">
    <property type="taxonomic scope" value="Bacteria"/>
</dbReference>
<dbReference type="Pfam" id="PF03446">
    <property type="entry name" value="NAD_binding_2"/>
    <property type="match status" value="1"/>
</dbReference>
<dbReference type="GO" id="GO:0050661">
    <property type="term" value="F:NADP binding"/>
    <property type="evidence" value="ECO:0007669"/>
    <property type="project" value="InterPro"/>
</dbReference>
<dbReference type="GO" id="GO:0006098">
    <property type="term" value="P:pentose-phosphate shunt"/>
    <property type="evidence" value="ECO:0007669"/>
    <property type="project" value="UniProtKB-UniPathway"/>
</dbReference>
<keyword evidence="4" id="KW-0311">Gluconate utilization</keyword>
<dbReference type="EMBL" id="JPHD02000032">
    <property type="protein sequence ID" value="KGE53276.1"/>
    <property type="molecule type" value="Genomic_DNA"/>
</dbReference>
<dbReference type="NCBIfam" id="NF007161">
    <property type="entry name" value="PRK09599.1"/>
    <property type="match status" value="1"/>
</dbReference>
<reference evidence="5 6" key="1">
    <citation type="submission" date="2014-09" db="EMBL/GenBank/DDBJ databases">
        <title>A draft genome sequence for Xanthomonas axonopodis pv. vasculorum NCPPB 900.</title>
        <authorList>
            <person name="Harrison J."/>
            <person name="Studholme D.J."/>
        </authorList>
    </citation>
    <scope>NUCLEOTIDE SEQUENCE [LARGE SCALE GENOMIC DNA]</scope>
    <source>
        <strain evidence="5 6">NCPPB 900</strain>
    </source>
</reference>
<dbReference type="InterPro" id="IPR006183">
    <property type="entry name" value="Pgluconate_DH"/>
</dbReference>
<dbReference type="InterPro" id="IPR013328">
    <property type="entry name" value="6PGD_dom2"/>
</dbReference>
<keyword evidence="3" id="KW-0560">Oxidoreductase</keyword>
<accession>A0A098Q2R1</accession>
<dbReference type="InterPro" id="IPR002204">
    <property type="entry name" value="3-OH-isobutyrate_DH-rel_CS"/>
</dbReference>
<dbReference type="SUPFAM" id="SSF48179">
    <property type="entry name" value="6-phosphogluconate dehydrogenase C-terminal domain-like"/>
    <property type="match status" value="1"/>
</dbReference>
<dbReference type="PRINTS" id="PR00076">
    <property type="entry name" value="6PGDHDRGNASE"/>
</dbReference>
<dbReference type="AlphaFoldDB" id="A0A098Q2R1"/>
<comment type="caution">
    <text evidence="5">The sequence shown here is derived from an EMBL/GenBank/DDBJ whole genome shotgun (WGS) entry which is preliminary data.</text>
</comment>
<dbReference type="InterPro" id="IPR006114">
    <property type="entry name" value="6PGDH_C"/>
</dbReference>
<dbReference type="InterPro" id="IPR008927">
    <property type="entry name" value="6-PGluconate_DH-like_C_sf"/>
</dbReference>
<organism evidence="5 6">
    <name type="scientific">Xanthomonas axonopodis pv. vasculorum</name>
    <dbReference type="NCBI Taxonomy" id="325777"/>
    <lineage>
        <taxon>Bacteria</taxon>
        <taxon>Pseudomonadati</taxon>
        <taxon>Pseudomonadota</taxon>
        <taxon>Gammaproteobacteria</taxon>
        <taxon>Lysobacterales</taxon>
        <taxon>Lysobacteraceae</taxon>
        <taxon>Xanthomonas</taxon>
    </lineage>
</organism>
<dbReference type="Gene3D" id="1.10.1040.10">
    <property type="entry name" value="N-(1-d-carboxylethyl)-l-norvaline Dehydrogenase, domain 2"/>
    <property type="match status" value="1"/>
</dbReference>
<dbReference type="SMART" id="SM01350">
    <property type="entry name" value="6PGD"/>
    <property type="match status" value="1"/>
</dbReference>
<dbReference type="PROSITE" id="PS00895">
    <property type="entry name" value="3_HYDROXYISOBUT_DH"/>
    <property type="match status" value="1"/>
</dbReference>
<evidence type="ECO:0000256" key="2">
    <source>
        <dbReference type="ARBA" id="ARBA00008419"/>
    </source>
</evidence>
<dbReference type="GeneID" id="58004599"/>
<dbReference type="InterPro" id="IPR006115">
    <property type="entry name" value="6PGDH_NADP-bd"/>
</dbReference>
<dbReference type="UniPathway" id="UPA00115"/>
<dbReference type="Gene3D" id="3.40.50.720">
    <property type="entry name" value="NAD(P)-binding Rossmann-like Domain"/>
    <property type="match status" value="1"/>
</dbReference>
<dbReference type="GO" id="GO:0019521">
    <property type="term" value="P:D-gluconate metabolic process"/>
    <property type="evidence" value="ECO:0007669"/>
    <property type="project" value="UniProtKB-KW"/>
</dbReference>
<dbReference type="HOGENOM" id="CLU_024540_0_0_6"/>
<dbReference type="InterPro" id="IPR036291">
    <property type="entry name" value="NAD(P)-bd_dom_sf"/>
</dbReference>
<evidence type="ECO:0000313" key="5">
    <source>
        <dbReference type="EMBL" id="KGE53276.1"/>
    </source>
</evidence>
<dbReference type="SUPFAM" id="SSF51735">
    <property type="entry name" value="NAD(P)-binding Rossmann-fold domains"/>
    <property type="match status" value="1"/>
</dbReference>
<proteinExistence type="inferred from homology"/>
<comment type="similarity">
    <text evidence="2">Belongs to the 6-phosphogluconate dehydrogenase family.</text>
</comment>
<dbReference type="GO" id="GO:0004616">
    <property type="term" value="F:phosphogluconate dehydrogenase (decarboxylating) activity"/>
    <property type="evidence" value="ECO:0007669"/>
    <property type="project" value="InterPro"/>
</dbReference>
<evidence type="ECO:0000256" key="1">
    <source>
        <dbReference type="ARBA" id="ARBA00004959"/>
    </source>
</evidence>
<evidence type="ECO:0000313" key="6">
    <source>
        <dbReference type="Proteomes" id="UP000028012"/>
    </source>
</evidence>
<dbReference type="Proteomes" id="UP000028012">
    <property type="component" value="Unassembled WGS sequence"/>
</dbReference>
<dbReference type="PANTHER" id="PTHR11811">
    <property type="entry name" value="6-PHOSPHOGLUCONATE DEHYDROGENASE"/>
    <property type="match status" value="1"/>
</dbReference>